<evidence type="ECO:0008006" key="4">
    <source>
        <dbReference type="Google" id="ProtNLM"/>
    </source>
</evidence>
<evidence type="ECO:0000313" key="2">
    <source>
        <dbReference type="EMBL" id="PND39017.1"/>
    </source>
</evidence>
<reference evidence="2 3" key="1">
    <citation type="submission" date="2018-01" db="EMBL/GenBank/DDBJ databases">
        <title>Draft genome sequence of Paucibacter aquatile CR182 isolated from freshwater of the Nakdong River.</title>
        <authorList>
            <person name="Choi A."/>
            <person name="Chung E.J."/>
        </authorList>
    </citation>
    <scope>NUCLEOTIDE SEQUENCE [LARGE SCALE GENOMIC DNA]</scope>
    <source>
        <strain evidence="2 3">CR182</strain>
    </source>
</reference>
<sequence length="126" mass="14118">MYSFDLQMSEIHVLLAWCSVALFLVRGLAFQLGGQWALDSRLSVLVFGIDLLMTITGLSLWVLLFMNPFLRDSWLLAKLIALVVYTVCAHWAMGQGEFRSLGYLLALLALAYMLGCSITRSPWLGL</sequence>
<evidence type="ECO:0000256" key="1">
    <source>
        <dbReference type="SAM" id="Phobius"/>
    </source>
</evidence>
<feature type="transmembrane region" description="Helical" evidence="1">
    <location>
        <begin position="100"/>
        <end position="119"/>
    </location>
</feature>
<dbReference type="OrthoDB" id="9152634at2"/>
<keyword evidence="1" id="KW-0472">Membrane</keyword>
<organism evidence="2 3">
    <name type="scientific">Kinneretia aquatilis</name>
    <dbReference type="NCBI Taxonomy" id="2070761"/>
    <lineage>
        <taxon>Bacteria</taxon>
        <taxon>Pseudomonadati</taxon>
        <taxon>Pseudomonadota</taxon>
        <taxon>Betaproteobacteria</taxon>
        <taxon>Burkholderiales</taxon>
        <taxon>Sphaerotilaceae</taxon>
        <taxon>Roseateles</taxon>
    </lineage>
</organism>
<name>A0A2N8KZY5_9BURK</name>
<dbReference type="AlphaFoldDB" id="A0A2N8KZY5"/>
<feature type="transmembrane region" description="Helical" evidence="1">
    <location>
        <begin position="73"/>
        <end position="94"/>
    </location>
</feature>
<dbReference type="Proteomes" id="UP000235916">
    <property type="component" value="Unassembled WGS sequence"/>
</dbReference>
<dbReference type="Pfam" id="PF04247">
    <property type="entry name" value="SirB"/>
    <property type="match status" value="1"/>
</dbReference>
<dbReference type="PIRSF" id="PIRSF005610">
    <property type="entry name" value="SirB"/>
    <property type="match status" value="1"/>
</dbReference>
<dbReference type="InterPro" id="IPR007360">
    <property type="entry name" value="SirB"/>
</dbReference>
<accession>A0A2N8KZY5</accession>
<evidence type="ECO:0000313" key="3">
    <source>
        <dbReference type="Proteomes" id="UP000235916"/>
    </source>
</evidence>
<keyword evidence="3" id="KW-1185">Reference proteome</keyword>
<gene>
    <name evidence="2" type="ORF">C1O66_16775</name>
</gene>
<protein>
    <recommendedName>
        <fullName evidence="4">Regulator SirB</fullName>
    </recommendedName>
</protein>
<comment type="caution">
    <text evidence="2">The sequence shown here is derived from an EMBL/GenBank/DDBJ whole genome shotgun (WGS) entry which is preliminary data.</text>
</comment>
<keyword evidence="1" id="KW-0812">Transmembrane</keyword>
<feature type="transmembrane region" description="Helical" evidence="1">
    <location>
        <begin position="45"/>
        <end position="66"/>
    </location>
</feature>
<keyword evidence="1" id="KW-1133">Transmembrane helix</keyword>
<proteinExistence type="predicted"/>
<dbReference type="RefSeq" id="WP_102768934.1">
    <property type="nucleotide sequence ID" value="NZ_CP124551.1"/>
</dbReference>
<dbReference type="EMBL" id="POSP01000003">
    <property type="protein sequence ID" value="PND39017.1"/>
    <property type="molecule type" value="Genomic_DNA"/>
</dbReference>